<keyword evidence="1 5" id="KW-0853">WD repeat</keyword>
<dbReference type="EMBL" id="CAVLGL010000046">
    <property type="protein sequence ID" value="CAK1582666.1"/>
    <property type="molecule type" value="Genomic_DNA"/>
</dbReference>
<dbReference type="Gene3D" id="2.130.10.10">
    <property type="entry name" value="YVTN repeat-like/Quinoprotein amine dehydrogenase"/>
    <property type="match status" value="2"/>
</dbReference>
<dbReference type="GO" id="GO:0015030">
    <property type="term" value="C:Cajal body"/>
    <property type="evidence" value="ECO:0007669"/>
    <property type="project" value="TreeGrafter"/>
</dbReference>
<dbReference type="InterPro" id="IPR019775">
    <property type="entry name" value="WD40_repeat_CS"/>
</dbReference>
<keyword evidence="2" id="KW-0677">Repeat</keyword>
<dbReference type="SUPFAM" id="SSF50978">
    <property type="entry name" value="WD40 repeat-like"/>
    <property type="match status" value="1"/>
</dbReference>
<dbReference type="InterPro" id="IPR001680">
    <property type="entry name" value="WD40_rpt"/>
</dbReference>
<gene>
    <name evidence="6" type="ORF">PARMNEM_LOCUS4165</name>
</gene>
<dbReference type="PANTHER" id="PTHR13211">
    <property type="entry name" value="TELOMERASE CAJAL BODY PROTEIN 1"/>
    <property type="match status" value="1"/>
</dbReference>
<evidence type="ECO:0000256" key="1">
    <source>
        <dbReference type="ARBA" id="ARBA00022574"/>
    </source>
</evidence>
<dbReference type="SMART" id="SM00320">
    <property type="entry name" value="WD40"/>
    <property type="match status" value="5"/>
</dbReference>
<dbReference type="Pfam" id="PF00400">
    <property type="entry name" value="WD40"/>
    <property type="match status" value="2"/>
</dbReference>
<evidence type="ECO:0000313" key="7">
    <source>
        <dbReference type="Proteomes" id="UP001314205"/>
    </source>
</evidence>
<dbReference type="GO" id="GO:0030576">
    <property type="term" value="P:Cajal body organization"/>
    <property type="evidence" value="ECO:0007669"/>
    <property type="project" value="TreeGrafter"/>
</dbReference>
<comment type="similarity">
    <text evidence="3">Belongs to the TCAB1 family.</text>
</comment>
<evidence type="ECO:0000256" key="4">
    <source>
        <dbReference type="ARBA" id="ARBA00041558"/>
    </source>
</evidence>
<reference evidence="6 7" key="1">
    <citation type="submission" date="2023-11" db="EMBL/GenBank/DDBJ databases">
        <authorList>
            <person name="Hedman E."/>
            <person name="Englund M."/>
            <person name="Stromberg M."/>
            <person name="Nyberg Akerstrom W."/>
            <person name="Nylinder S."/>
            <person name="Jareborg N."/>
            <person name="Kallberg Y."/>
            <person name="Kronander E."/>
        </authorList>
    </citation>
    <scope>NUCLEOTIDE SEQUENCE [LARGE SCALE GENOMIC DNA]</scope>
</reference>
<dbReference type="PROSITE" id="PS00678">
    <property type="entry name" value="WD_REPEATS_1"/>
    <property type="match status" value="1"/>
</dbReference>
<dbReference type="PROSITE" id="PS50082">
    <property type="entry name" value="WD_REPEATS_2"/>
    <property type="match status" value="2"/>
</dbReference>
<dbReference type="InterPro" id="IPR015943">
    <property type="entry name" value="WD40/YVTN_repeat-like_dom_sf"/>
</dbReference>
<dbReference type="PANTHER" id="PTHR13211:SF0">
    <property type="entry name" value="TELOMERASE CAJAL BODY PROTEIN 1"/>
    <property type="match status" value="1"/>
</dbReference>
<dbReference type="Proteomes" id="UP001314205">
    <property type="component" value="Unassembled WGS sequence"/>
</dbReference>
<accession>A0AAV1KHY2</accession>
<evidence type="ECO:0000313" key="6">
    <source>
        <dbReference type="EMBL" id="CAK1582666.1"/>
    </source>
</evidence>
<sequence length="447" mass="49848">MEVDKPINTDCIEDDTDCTDSGLGISVDITSNDNTLHELPALFSSKTLLELCCSSWSQSANAKVDVQPYLRGCKWSPDGTCCMSVVNNDGVHITELPRDLYSGSVDSSRTIDVLDSVIHVKESGLIYDFCWYPGMNSSIPETCCWLTTRQNAPVQMWDAFDGSLRCSYRGFNAVDEMEPALSVTFNIEGTRIIAGYKKVLRTFDVDRPGRDFAEHKINSPASCFAMNSNLLAVGSWNTTISLFNVNELGNYKSIGKMHGHSGGVTHMKFTPDGIRLVSGARKDHRLLIWDIRYYRRPLNILSRAVDTNQRIYFDISPCGKYLVSGGTDGMLKVWDANKVNWHSSLDVTDVDKDNVTYKFPLHKDCCNSVSIHPCRPILATGSGQYHLKDPVSTVSDENETQIDADEENYRQDLVTGGAVMNNLDMKYSSEAENSLVFWWIGEVGDLT</sequence>
<name>A0AAV1KHY2_9NEOP</name>
<proteinExistence type="inferred from homology"/>
<evidence type="ECO:0000256" key="3">
    <source>
        <dbReference type="ARBA" id="ARBA00038279"/>
    </source>
</evidence>
<keyword evidence="7" id="KW-1185">Reference proteome</keyword>
<evidence type="ECO:0000256" key="2">
    <source>
        <dbReference type="ARBA" id="ARBA00022737"/>
    </source>
</evidence>
<dbReference type="AlphaFoldDB" id="A0AAV1KHY2"/>
<protein>
    <recommendedName>
        <fullName evidence="4">WD repeat-containing protein 79</fullName>
    </recommendedName>
</protein>
<comment type="caution">
    <text evidence="6">The sequence shown here is derived from an EMBL/GenBank/DDBJ whole genome shotgun (WGS) entry which is preliminary data.</text>
</comment>
<dbReference type="GO" id="GO:0003723">
    <property type="term" value="F:RNA binding"/>
    <property type="evidence" value="ECO:0007669"/>
    <property type="project" value="TreeGrafter"/>
</dbReference>
<feature type="repeat" description="WD" evidence="5">
    <location>
        <begin position="257"/>
        <end position="292"/>
    </location>
</feature>
<dbReference type="PROSITE" id="PS50294">
    <property type="entry name" value="WD_REPEATS_REGION"/>
    <property type="match status" value="1"/>
</dbReference>
<evidence type="ECO:0000256" key="5">
    <source>
        <dbReference type="PROSITE-ProRule" id="PRU00221"/>
    </source>
</evidence>
<organism evidence="6 7">
    <name type="scientific">Parnassius mnemosyne</name>
    <name type="common">clouded apollo</name>
    <dbReference type="NCBI Taxonomy" id="213953"/>
    <lineage>
        <taxon>Eukaryota</taxon>
        <taxon>Metazoa</taxon>
        <taxon>Ecdysozoa</taxon>
        <taxon>Arthropoda</taxon>
        <taxon>Hexapoda</taxon>
        <taxon>Insecta</taxon>
        <taxon>Pterygota</taxon>
        <taxon>Neoptera</taxon>
        <taxon>Endopterygota</taxon>
        <taxon>Lepidoptera</taxon>
        <taxon>Glossata</taxon>
        <taxon>Ditrysia</taxon>
        <taxon>Papilionoidea</taxon>
        <taxon>Papilionidae</taxon>
        <taxon>Parnassiinae</taxon>
        <taxon>Parnassini</taxon>
        <taxon>Parnassius</taxon>
        <taxon>Driopa</taxon>
    </lineage>
</organism>
<feature type="repeat" description="WD" evidence="5">
    <location>
        <begin position="316"/>
        <end position="335"/>
    </location>
</feature>
<dbReference type="InterPro" id="IPR051150">
    <property type="entry name" value="SWT21/TCAB1_mRNA_Telomere"/>
</dbReference>
<dbReference type="InterPro" id="IPR036322">
    <property type="entry name" value="WD40_repeat_dom_sf"/>
</dbReference>